<feature type="transmembrane region" description="Helical" evidence="2">
    <location>
        <begin position="237"/>
        <end position="263"/>
    </location>
</feature>
<dbReference type="InterPro" id="IPR044926">
    <property type="entry name" value="RGS_subdomain_2"/>
</dbReference>
<dbReference type="AlphaFoldDB" id="A0A0L0SVQ3"/>
<feature type="transmembrane region" description="Helical" evidence="2">
    <location>
        <begin position="81"/>
        <end position="97"/>
    </location>
</feature>
<reference evidence="4 5" key="1">
    <citation type="submission" date="2009-11" db="EMBL/GenBank/DDBJ databases">
        <title>Annotation of Allomyces macrogynus ATCC 38327.</title>
        <authorList>
            <consortium name="The Broad Institute Genome Sequencing Platform"/>
            <person name="Russ C."/>
            <person name="Cuomo C."/>
            <person name="Burger G."/>
            <person name="Gray M.W."/>
            <person name="Holland P.W.H."/>
            <person name="King N."/>
            <person name="Lang F.B.F."/>
            <person name="Roger A.J."/>
            <person name="Ruiz-Trillo I."/>
            <person name="Young S.K."/>
            <person name="Zeng Q."/>
            <person name="Gargeya S."/>
            <person name="Fitzgerald M."/>
            <person name="Haas B."/>
            <person name="Abouelleil A."/>
            <person name="Alvarado L."/>
            <person name="Arachchi H.M."/>
            <person name="Berlin A."/>
            <person name="Chapman S.B."/>
            <person name="Gearin G."/>
            <person name="Goldberg J."/>
            <person name="Griggs A."/>
            <person name="Gujja S."/>
            <person name="Hansen M."/>
            <person name="Heiman D."/>
            <person name="Howarth C."/>
            <person name="Larimer J."/>
            <person name="Lui A."/>
            <person name="MacDonald P.J.P."/>
            <person name="McCowen C."/>
            <person name="Montmayeur A."/>
            <person name="Murphy C."/>
            <person name="Neiman D."/>
            <person name="Pearson M."/>
            <person name="Priest M."/>
            <person name="Roberts A."/>
            <person name="Saif S."/>
            <person name="Shea T."/>
            <person name="Sisk P."/>
            <person name="Stolte C."/>
            <person name="Sykes S."/>
            <person name="Wortman J."/>
            <person name="Nusbaum C."/>
            <person name="Birren B."/>
        </authorList>
    </citation>
    <scope>NUCLEOTIDE SEQUENCE [LARGE SCALE GENOMIC DNA]</scope>
    <source>
        <strain evidence="4 5">ATCC 38327</strain>
    </source>
</reference>
<sequence>MAVFDEPGPPAAAPPFADADTQSSRARAYDDHLFTAARSSEGLSPAIRFYVIAWNIVSLLALALFVYLAYVRRIEFLVRRYPLIVISPATVPWLPAAEEGPLGSAVIRFFLSSVTCPIWIIGCYLRAFTFVVDHFNTVKMMHEASKDRGNTPWTDVLTQTERRFFRWLDWALSGRPVPLVSQLKRTLIDGRFSAALTSTPPTTTQFSQPLTPTKPSLVSRPDLLLTRRISTRTQAKVMAASAGLGGAVLIPAGIAASACFAPSTSPGAAPFPECIYHARVNSSYKYYPFLTYYLRLELLSHPVMLFLELFCLVLFGGMNTVKFPRELTSSSFTQIALLESYVHTLIVPTVYCAVKYTAWPWQRIRRVSTARARMPEGPVVHLEYTAESFKQMLRNEVLFEKFQGCLAAGFCLENGLFCSALMSPMSPISDTATMLLTPPSATSAAGQTPPSPPRIDPAVHTALLRLFHTYIAAESPRELNLPSWMREAVAADVKQDHVMLASFADVKDEVFLAMYTNTFPRFLSDLADAPGGQATLARPAGAGDVGEVEDEVERARWRWRFWRRSKSVGGT</sequence>
<keyword evidence="2" id="KW-0472">Membrane</keyword>
<dbReference type="PANTHER" id="PTHR10845">
    <property type="entry name" value="REGULATOR OF G PROTEIN SIGNALING"/>
    <property type="match status" value="1"/>
</dbReference>
<dbReference type="PROSITE" id="PS50132">
    <property type="entry name" value="RGS"/>
    <property type="match status" value="1"/>
</dbReference>
<dbReference type="Proteomes" id="UP000054350">
    <property type="component" value="Unassembled WGS sequence"/>
</dbReference>
<organism evidence="4 5">
    <name type="scientific">Allomyces macrogynus (strain ATCC 38327)</name>
    <name type="common">Allomyces javanicus var. macrogynus</name>
    <dbReference type="NCBI Taxonomy" id="578462"/>
    <lineage>
        <taxon>Eukaryota</taxon>
        <taxon>Fungi</taxon>
        <taxon>Fungi incertae sedis</taxon>
        <taxon>Blastocladiomycota</taxon>
        <taxon>Blastocladiomycetes</taxon>
        <taxon>Blastocladiales</taxon>
        <taxon>Blastocladiaceae</taxon>
        <taxon>Allomyces</taxon>
    </lineage>
</organism>
<dbReference type="PANTHER" id="PTHR10845:SF192">
    <property type="entry name" value="DOUBLE HIT, ISOFORM B"/>
    <property type="match status" value="1"/>
</dbReference>
<feature type="domain" description="RGS" evidence="3">
    <location>
        <begin position="388"/>
        <end position="525"/>
    </location>
</feature>
<dbReference type="Pfam" id="PF00615">
    <property type="entry name" value="RGS"/>
    <property type="match status" value="1"/>
</dbReference>
<feature type="region of interest" description="Disordered" evidence="1">
    <location>
        <begin position="1"/>
        <end position="21"/>
    </location>
</feature>
<dbReference type="InterPro" id="IPR016137">
    <property type="entry name" value="RGS"/>
</dbReference>
<dbReference type="SMART" id="SM00315">
    <property type="entry name" value="RGS"/>
    <property type="match status" value="1"/>
</dbReference>
<feature type="transmembrane region" description="Helical" evidence="2">
    <location>
        <begin position="109"/>
        <end position="132"/>
    </location>
</feature>
<evidence type="ECO:0000313" key="4">
    <source>
        <dbReference type="EMBL" id="KNE66668.1"/>
    </source>
</evidence>
<protein>
    <recommendedName>
        <fullName evidence="3">RGS domain-containing protein</fullName>
    </recommendedName>
</protein>
<dbReference type="InterPro" id="IPR036305">
    <property type="entry name" value="RGS_sf"/>
</dbReference>
<evidence type="ECO:0000256" key="1">
    <source>
        <dbReference type="SAM" id="MobiDB-lite"/>
    </source>
</evidence>
<dbReference type="VEuPathDB" id="FungiDB:AMAG_19609"/>
<evidence type="ECO:0000256" key="2">
    <source>
        <dbReference type="SAM" id="Phobius"/>
    </source>
</evidence>
<dbReference type="EMBL" id="GG745350">
    <property type="protein sequence ID" value="KNE66668.1"/>
    <property type="molecule type" value="Genomic_DNA"/>
</dbReference>
<evidence type="ECO:0000259" key="3">
    <source>
        <dbReference type="PROSITE" id="PS50132"/>
    </source>
</evidence>
<dbReference type="SUPFAM" id="SSF48097">
    <property type="entry name" value="Regulator of G-protein signaling, RGS"/>
    <property type="match status" value="1"/>
</dbReference>
<keyword evidence="2" id="KW-0812">Transmembrane</keyword>
<proteinExistence type="predicted"/>
<keyword evidence="2" id="KW-1133">Transmembrane helix</keyword>
<dbReference type="Gene3D" id="1.10.167.10">
    <property type="entry name" value="Regulator of G-protein Signalling 4, domain 2"/>
    <property type="match status" value="1"/>
</dbReference>
<accession>A0A0L0SVQ3</accession>
<reference evidence="5" key="2">
    <citation type="submission" date="2009-11" db="EMBL/GenBank/DDBJ databases">
        <title>The Genome Sequence of Allomyces macrogynus strain ATCC 38327.</title>
        <authorList>
            <consortium name="The Broad Institute Genome Sequencing Platform"/>
            <person name="Russ C."/>
            <person name="Cuomo C."/>
            <person name="Shea T."/>
            <person name="Young S.K."/>
            <person name="Zeng Q."/>
            <person name="Koehrsen M."/>
            <person name="Haas B."/>
            <person name="Borodovsky M."/>
            <person name="Guigo R."/>
            <person name="Alvarado L."/>
            <person name="Berlin A."/>
            <person name="Borenstein D."/>
            <person name="Chen Z."/>
            <person name="Engels R."/>
            <person name="Freedman E."/>
            <person name="Gellesch M."/>
            <person name="Goldberg J."/>
            <person name="Griggs A."/>
            <person name="Gujja S."/>
            <person name="Heiman D."/>
            <person name="Hepburn T."/>
            <person name="Howarth C."/>
            <person name="Jen D."/>
            <person name="Larson L."/>
            <person name="Lewis B."/>
            <person name="Mehta T."/>
            <person name="Park D."/>
            <person name="Pearson M."/>
            <person name="Roberts A."/>
            <person name="Saif S."/>
            <person name="Shenoy N."/>
            <person name="Sisk P."/>
            <person name="Stolte C."/>
            <person name="Sykes S."/>
            <person name="Walk T."/>
            <person name="White J."/>
            <person name="Yandava C."/>
            <person name="Burger G."/>
            <person name="Gray M.W."/>
            <person name="Holland P.W.H."/>
            <person name="King N."/>
            <person name="Lang F.B.F."/>
            <person name="Roger A.J."/>
            <person name="Ruiz-Trillo I."/>
            <person name="Lander E."/>
            <person name="Nusbaum C."/>
        </authorList>
    </citation>
    <scope>NUCLEOTIDE SEQUENCE [LARGE SCALE GENOMIC DNA]</scope>
    <source>
        <strain evidence="5">ATCC 38327</strain>
    </source>
</reference>
<gene>
    <name evidence="4" type="ORF">AMAG_19609</name>
</gene>
<feature type="transmembrane region" description="Helical" evidence="2">
    <location>
        <begin position="298"/>
        <end position="317"/>
    </location>
</feature>
<evidence type="ECO:0000313" key="5">
    <source>
        <dbReference type="Proteomes" id="UP000054350"/>
    </source>
</evidence>
<dbReference type="OrthoDB" id="196547at2759"/>
<name>A0A0L0SVQ3_ALLM3</name>
<feature type="transmembrane region" description="Helical" evidence="2">
    <location>
        <begin position="47"/>
        <end position="69"/>
    </location>
</feature>
<keyword evidence="5" id="KW-1185">Reference proteome</keyword>